<evidence type="ECO:0000313" key="1">
    <source>
        <dbReference type="EMBL" id="KAG0428320.1"/>
    </source>
</evidence>
<protein>
    <submittedName>
        <fullName evidence="1">Uncharacterized protein</fullName>
    </submittedName>
</protein>
<dbReference type="Proteomes" id="UP000805193">
    <property type="component" value="Unassembled WGS sequence"/>
</dbReference>
<keyword evidence="2" id="KW-1185">Reference proteome</keyword>
<organism evidence="1 2">
    <name type="scientific">Ixodes persulcatus</name>
    <name type="common">Taiga tick</name>
    <dbReference type="NCBI Taxonomy" id="34615"/>
    <lineage>
        <taxon>Eukaryota</taxon>
        <taxon>Metazoa</taxon>
        <taxon>Ecdysozoa</taxon>
        <taxon>Arthropoda</taxon>
        <taxon>Chelicerata</taxon>
        <taxon>Arachnida</taxon>
        <taxon>Acari</taxon>
        <taxon>Parasitiformes</taxon>
        <taxon>Ixodida</taxon>
        <taxon>Ixodoidea</taxon>
        <taxon>Ixodidae</taxon>
        <taxon>Ixodinae</taxon>
        <taxon>Ixodes</taxon>
    </lineage>
</organism>
<dbReference type="EMBL" id="JABSTQ010009539">
    <property type="protein sequence ID" value="KAG0428320.1"/>
    <property type="molecule type" value="Genomic_DNA"/>
</dbReference>
<name>A0AC60Q3K5_IXOPE</name>
<reference evidence="1 2" key="1">
    <citation type="journal article" date="2020" name="Cell">
        <title>Large-Scale Comparative Analyses of Tick Genomes Elucidate Their Genetic Diversity and Vector Capacities.</title>
        <authorList>
            <consortium name="Tick Genome and Microbiome Consortium (TIGMIC)"/>
            <person name="Jia N."/>
            <person name="Wang J."/>
            <person name="Shi W."/>
            <person name="Du L."/>
            <person name="Sun Y."/>
            <person name="Zhan W."/>
            <person name="Jiang J.F."/>
            <person name="Wang Q."/>
            <person name="Zhang B."/>
            <person name="Ji P."/>
            <person name="Bell-Sakyi L."/>
            <person name="Cui X.M."/>
            <person name="Yuan T.T."/>
            <person name="Jiang B.G."/>
            <person name="Yang W.F."/>
            <person name="Lam T.T."/>
            <person name="Chang Q.C."/>
            <person name="Ding S.J."/>
            <person name="Wang X.J."/>
            <person name="Zhu J.G."/>
            <person name="Ruan X.D."/>
            <person name="Zhao L."/>
            <person name="Wei J.T."/>
            <person name="Ye R.Z."/>
            <person name="Que T.C."/>
            <person name="Du C.H."/>
            <person name="Zhou Y.H."/>
            <person name="Cheng J.X."/>
            <person name="Dai P.F."/>
            <person name="Guo W.B."/>
            <person name="Han X.H."/>
            <person name="Huang E.J."/>
            <person name="Li L.F."/>
            <person name="Wei W."/>
            <person name="Gao Y.C."/>
            <person name="Liu J.Z."/>
            <person name="Shao H.Z."/>
            <person name="Wang X."/>
            <person name="Wang C.C."/>
            <person name="Yang T.C."/>
            <person name="Huo Q.B."/>
            <person name="Li W."/>
            <person name="Chen H.Y."/>
            <person name="Chen S.E."/>
            <person name="Zhou L.G."/>
            <person name="Ni X.B."/>
            <person name="Tian J.H."/>
            <person name="Sheng Y."/>
            <person name="Liu T."/>
            <person name="Pan Y.S."/>
            <person name="Xia L.Y."/>
            <person name="Li J."/>
            <person name="Zhao F."/>
            <person name="Cao W.C."/>
        </authorList>
    </citation>
    <scope>NUCLEOTIDE SEQUENCE [LARGE SCALE GENOMIC DNA]</scope>
    <source>
        <strain evidence="1">Iper-2018</strain>
    </source>
</reference>
<evidence type="ECO:0000313" key="2">
    <source>
        <dbReference type="Proteomes" id="UP000805193"/>
    </source>
</evidence>
<accession>A0AC60Q3K5</accession>
<gene>
    <name evidence="1" type="ORF">HPB47_024694</name>
</gene>
<sequence>MVPCKEARRVAKSCAGTQRTLGRQLQQHDFTSQIFSLGYCPTGEWLAVGMESSNVEVLHCSKPDKYQLHLHESCVLSLKFASCGKWFVSTGKDNLLNAWRTPYGASIFQSKESSSVLSCDISSDDKYIVTGSGDKKATVYERATGRDERRRQRRDKRRRPASLSLGHSHDEANRMKATGVSDQGARLHGSPPLPLRRQGKPTKQAETAEASWNGGLSPPVFAGSSERAREGSGARDALCSVGDPSTASVCEERDAAGFFDASGNAAPHLPLSSDPRHGVGNEVDGMFQEGERSTCLAVASFLRP</sequence>
<comment type="caution">
    <text evidence="1">The sequence shown here is derived from an EMBL/GenBank/DDBJ whole genome shotgun (WGS) entry which is preliminary data.</text>
</comment>
<proteinExistence type="predicted"/>